<keyword evidence="1" id="KW-0175">Coiled coil</keyword>
<evidence type="ECO:0000259" key="3">
    <source>
        <dbReference type="PROSITE" id="PS51736"/>
    </source>
</evidence>
<evidence type="ECO:0000313" key="6">
    <source>
        <dbReference type="Proteomes" id="UP000520814"/>
    </source>
</evidence>
<feature type="coiled-coil region" evidence="1">
    <location>
        <begin position="358"/>
        <end position="389"/>
    </location>
</feature>
<feature type="domain" description="Recombinase" evidence="4">
    <location>
        <begin position="163"/>
        <end position="272"/>
    </location>
</feature>
<proteinExistence type="predicted"/>
<feature type="domain" description="Resolvase/invertase-type recombinase catalytic" evidence="3">
    <location>
        <begin position="5"/>
        <end position="156"/>
    </location>
</feature>
<evidence type="ECO:0000256" key="1">
    <source>
        <dbReference type="SAM" id="Coils"/>
    </source>
</evidence>
<dbReference type="InterPro" id="IPR011109">
    <property type="entry name" value="DNA_bind_recombinase_dom"/>
</dbReference>
<dbReference type="InterPro" id="IPR050639">
    <property type="entry name" value="SSR_resolvase"/>
</dbReference>
<dbReference type="AlphaFoldDB" id="A0A7W9SY88"/>
<reference evidence="5 6" key="1">
    <citation type="submission" date="2020-08" db="EMBL/GenBank/DDBJ databases">
        <title>Genomic Encyclopedia of Type Strains, Phase IV (KMG-IV): sequencing the most valuable type-strain genomes for metagenomic binning, comparative biology and taxonomic classification.</title>
        <authorList>
            <person name="Goeker M."/>
        </authorList>
    </citation>
    <scope>NUCLEOTIDE SEQUENCE [LARGE SCALE GENOMIC DNA]</scope>
    <source>
        <strain evidence="5 6">DSM 23562</strain>
    </source>
</reference>
<evidence type="ECO:0000256" key="2">
    <source>
        <dbReference type="SAM" id="MobiDB-lite"/>
    </source>
</evidence>
<dbReference type="Pfam" id="PF07508">
    <property type="entry name" value="Recombinase"/>
    <property type="match status" value="1"/>
</dbReference>
<evidence type="ECO:0000313" key="5">
    <source>
        <dbReference type="EMBL" id="MBB6054133.1"/>
    </source>
</evidence>
<dbReference type="PANTHER" id="PTHR30461">
    <property type="entry name" value="DNA-INVERTASE FROM LAMBDOID PROPHAGE"/>
    <property type="match status" value="1"/>
</dbReference>
<dbReference type="InterPro" id="IPR006119">
    <property type="entry name" value="Resolv_N"/>
</dbReference>
<dbReference type="Gene3D" id="3.40.50.1390">
    <property type="entry name" value="Resolvase, N-terminal catalytic domain"/>
    <property type="match status" value="1"/>
</dbReference>
<comment type="caution">
    <text evidence="5">The sequence shown here is derived from an EMBL/GenBank/DDBJ whole genome shotgun (WGS) entry which is preliminary data.</text>
</comment>
<name>A0A7W9SY88_ARMRO</name>
<feature type="region of interest" description="Disordered" evidence="2">
    <location>
        <begin position="601"/>
        <end position="625"/>
    </location>
</feature>
<dbReference type="InterPro" id="IPR038109">
    <property type="entry name" value="DNA_bind_recomb_sf"/>
</dbReference>
<protein>
    <submittedName>
        <fullName evidence="5">DNA invertase Pin-like site-specific DNA recombinase</fullName>
    </submittedName>
</protein>
<dbReference type="RefSeq" id="WP_184204214.1">
    <property type="nucleotide sequence ID" value="NZ_JACHGW010000018.1"/>
</dbReference>
<organism evidence="5 6">
    <name type="scientific">Armatimonas rosea</name>
    <dbReference type="NCBI Taxonomy" id="685828"/>
    <lineage>
        <taxon>Bacteria</taxon>
        <taxon>Bacillati</taxon>
        <taxon>Armatimonadota</taxon>
        <taxon>Armatimonadia</taxon>
        <taxon>Armatimonadales</taxon>
        <taxon>Armatimonadaceae</taxon>
        <taxon>Armatimonas</taxon>
    </lineage>
</organism>
<evidence type="ECO:0000259" key="4">
    <source>
        <dbReference type="PROSITE" id="PS51737"/>
    </source>
</evidence>
<dbReference type="SUPFAM" id="SSF53041">
    <property type="entry name" value="Resolvase-like"/>
    <property type="match status" value="1"/>
</dbReference>
<dbReference type="PROSITE" id="PS51736">
    <property type="entry name" value="RECOMBINASES_3"/>
    <property type="match status" value="1"/>
</dbReference>
<dbReference type="PANTHER" id="PTHR30461:SF23">
    <property type="entry name" value="DNA RECOMBINASE-RELATED"/>
    <property type="match status" value="1"/>
</dbReference>
<sequence>MSQETAALICRVSTREQEEGYSLDAQENLLREFCLKNGYAAVLIHRFSETASKQASRVKFRAFMAEVVRYKVRHIIVEKVDRLSRSGLKEAVQIDDWLEENETRHVHFVKDGIDLHKFARSGDKLNWGMRVVLAKNYTDNLKEEVRKSVDAMLRKGIWPAKTPKGYIRDKSHSRSPIQPDPVRATLIQLLFDLYDSGDWSVHRLEERLFEEGYRTARGTRLKASQIHGILHDPFYMGKMLFEGKLWEGVHPPLISAEQFYRVQKRLTRPEHGEGAAPFQRHDHLFRRAVFCGGCGKALTWEIQKGRVYGACRGHKTCPARVFIRQDTLEKELLPHLTVFRLRSPRLADWLRKVLKQMNADEESRRESSRDDLEQLLARADQRLSRLLDMRIDDNISEEDFAKKRADLNQEKDLILGRLHNISEQQEDFLDNVATLIALSQDMSAQFLSATPEKKRTVVRNVFQRVTVSGSRVYVEYTELFSFLLQALKAAESSKMAILASREIPDFELEKSGSEKQKEGLSTPSHSDWWTIQNKFRTFLSNNSAWNDFFRFALAISSEDIQHVFDALSESPNALTQQSLLSDTPSSSVGIEQSIYPKVSCKSQQAQPLTSPLPPHLLPYHTPHSE</sequence>
<dbReference type="GO" id="GO:0000150">
    <property type="term" value="F:DNA strand exchange activity"/>
    <property type="evidence" value="ECO:0007669"/>
    <property type="project" value="InterPro"/>
</dbReference>
<dbReference type="EMBL" id="JACHGW010000018">
    <property type="protein sequence ID" value="MBB6054133.1"/>
    <property type="molecule type" value="Genomic_DNA"/>
</dbReference>
<gene>
    <name evidence="5" type="ORF">HNQ39_005982</name>
</gene>
<dbReference type="SMART" id="SM00857">
    <property type="entry name" value="Resolvase"/>
    <property type="match status" value="1"/>
</dbReference>
<dbReference type="PROSITE" id="PS51737">
    <property type="entry name" value="RECOMBINASE_DNA_BIND"/>
    <property type="match status" value="1"/>
</dbReference>
<dbReference type="Gene3D" id="3.90.1750.20">
    <property type="entry name" value="Putative Large Serine Recombinase, Chain B, Domain 2"/>
    <property type="match status" value="1"/>
</dbReference>
<dbReference type="GO" id="GO:0003677">
    <property type="term" value="F:DNA binding"/>
    <property type="evidence" value="ECO:0007669"/>
    <property type="project" value="InterPro"/>
</dbReference>
<dbReference type="Pfam" id="PF00239">
    <property type="entry name" value="Resolvase"/>
    <property type="match status" value="1"/>
</dbReference>
<dbReference type="Proteomes" id="UP000520814">
    <property type="component" value="Unassembled WGS sequence"/>
</dbReference>
<dbReference type="CDD" id="cd00338">
    <property type="entry name" value="Ser_Recombinase"/>
    <property type="match status" value="1"/>
</dbReference>
<keyword evidence="6" id="KW-1185">Reference proteome</keyword>
<dbReference type="InterPro" id="IPR036162">
    <property type="entry name" value="Resolvase-like_N_sf"/>
</dbReference>
<accession>A0A7W9SY88</accession>